<dbReference type="Proteomes" id="UP000001365">
    <property type="component" value="Chromosome"/>
</dbReference>
<dbReference type="HOGENOM" id="CLU_190022_0_0_9"/>
<evidence type="ECO:0000313" key="1">
    <source>
        <dbReference type="EMBL" id="CAW94218.1"/>
    </source>
</evidence>
<dbReference type="AlphaFoldDB" id="C0M8I2"/>
<dbReference type="KEGG" id="seu:SEQ_1382"/>
<accession>C0M8I2</accession>
<gene>
    <name evidence="1" type="ordered locus">SEQ_1382</name>
</gene>
<sequence length="88" mass="9577">MQPDKIKTHIKEVFVMDTKFTALTEEQLKSVEGGKNGVVKLPGGTGVYCWNTGKNSAKCGMDWSVAGPYVGKIIVNGWVNHGPWASRP</sequence>
<organism evidence="1 2">
    <name type="scientific">Streptococcus equi subsp. equi (strain 4047)</name>
    <dbReference type="NCBI Taxonomy" id="553482"/>
    <lineage>
        <taxon>Bacteria</taxon>
        <taxon>Bacillati</taxon>
        <taxon>Bacillota</taxon>
        <taxon>Bacilli</taxon>
        <taxon>Lactobacillales</taxon>
        <taxon>Streptococcaceae</taxon>
        <taxon>Streptococcus</taxon>
    </lineage>
</organism>
<proteinExistence type="predicted"/>
<protein>
    <submittedName>
        <fullName evidence="1">Putative bacteriocin</fullName>
    </submittedName>
</protein>
<dbReference type="EMBL" id="FM204883">
    <property type="protein sequence ID" value="CAW94218.1"/>
    <property type="molecule type" value="Genomic_DNA"/>
</dbReference>
<evidence type="ECO:0000313" key="2">
    <source>
        <dbReference type="Proteomes" id="UP000001365"/>
    </source>
</evidence>
<name>C0M8I2_STRE4</name>
<reference evidence="1 2" key="1">
    <citation type="journal article" date="2009" name="PLoS Pathog.">
        <title>Genomic evidence for the evolution of Streptococcus equi: host restriction, increased virulence, and genetic exchange with human pathogens.</title>
        <authorList>
            <person name="Holden M.T.G."/>
            <person name="Heather Z."/>
            <person name="Paillot R."/>
            <person name="Steward K.F."/>
            <person name="Webb K."/>
            <person name="Ainslie F."/>
            <person name="Jourdan T."/>
            <person name="Bason N.C."/>
            <person name="Holroyd N.E."/>
            <person name="Mungall K."/>
            <person name="Quail M.A."/>
            <person name="Sanders M."/>
            <person name="Simmonds M."/>
            <person name="Willey D."/>
            <person name="Brooks K."/>
            <person name="Aanensen D.M."/>
            <person name="Spratt B.G."/>
            <person name="Jolley K.A."/>
            <person name="Maiden M.C.J."/>
            <person name="Kehoe M."/>
            <person name="Chanter N."/>
            <person name="Bentley S.D."/>
            <person name="Robinson C."/>
            <person name="Maskell D.J."/>
            <person name="Parkhill J."/>
            <person name="Waller A.S."/>
        </authorList>
    </citation>
    <scope>NUCLEOTIDE SEQUENCE [LARGE SCALE GENOMIC DNA]</scope>
    <source>
        <strain evidence="1 2">4047</strain>
    </source>
</reference>